<dbReference type="PATRIC" id="fig|1388761.3.peg.1351"/>
<accession>U5CQT6</accession>
<protein>
    <recommendedName>
        <fullName evidence="1">Helicase ATP-binding domain-containing protein</fullName>
    </recommendedName>
</protein>
<dbReference type="Proteomes" id="UP000016856">
    <property type="component" value="Unassembled WGS sequence"/>
</dbReference>
<dbReference type="SUPFAM" id="SSF52540">
    <property type="entry name" value="P-loop containing nucleoside triphosphate hydrolases"/>
    <property type="match status" value="1"/>
</dbReference>
<dbReference type="SMART" id="SM00487">
    <property type="entry name" value="DEXDc"/>
    <property type="match status" value="1"/>
</dbReference>
<dbReference type="InterPro" id="IPR052511">
    <property type="entry name" value="ATP-dep_Helicase"/>
</dbReference>
<dbReference type="InterPro" id="IPR027417">
    <property type="entry name" value="P-loop_NTPase"/>
</dbReference>
<organism evidence="2 3">
    <name type="scientific">Caldanaerobacter subterraneus subsp. yonseiensis KB-1</name>
    <dbReference type="NCBI Taxonomy" id="1388761"/>
    <lineage>
        <taxon>Bacteria</taxon>
        <taxon>Bacillati</taxon>
        <taxon>Bacillota</taxon>
        <taxon>Clostridia</taxon>
        <taxon>Thermoanaerobacterales</taxon>
        <taxon>Thermoanaerobacteraceae</taxon>
        <taxon>Caldanaerobacter</taxon>
    </lineage>
</organism>
<comment type="caution">
    <text evidence="2">The sequence shown here is derived from an EMBL/GenBank/DDBJ whole genome shotgun (WGS) entry which is preliminary data.</text>
</comment>
<dbReference type="PROSITE" id="PS51192">
    <property type="entry name" value="HELICASE_ATP_BIND_1"/>
    <property type="match status" value="1"/>
</dbReference>
<name>U5CQT6_CALSX</name>
<feature type="domain" description="Helicase ATP-binding" evidence="1">
    <location>
        <begin position="13"/>
        <end position="185"/>
    </location>
</feature>
<dbReference type="InterPro" id="IPR011545">
    <property type="entry name" value="DEAD/DEAH_box_helicase_dom"/>
</dbReference>
<proteinExistence type="predicted"/>
<gene>
    <name evidence="2" type="ORF">O163_06720</name>
</gene>
<evidence type="ECO:0000313" key="3">
    <source>
        <dbReference type="Proteomes" id="UP000016856"/>
    </source>
</evidence>
<dbReference type="GO" id="GO:0003677">
    <property type="term" value="F:DNA binding"/>
    <property type="evidence" value="ECO:0007669"/>
    <property type="project" value="TreeGrafter"/>
</dbReference>
<dbReference type="GO" id="GO:0005524">
    <property type="term" value="F:ATP binding"/>
    <property type="evidence" value="ECO:0007669"/>
    <property type="project" value="InterPro"/>
</dbReference>
<dbReference type="PANTHER" id="PTHR47962:SF5">
    <property type="entry name" value="ATP-DEPENDENT HELICASE LHR-RELATED"/>
    <property type="match status" value="1"/>
</dbReference>
<sequence>MSEKQREFQKNAKEYLLKGKSVLIIAPTGLGKTRAALSPFVKSLNQKGLLGTRLIYSLPLRALSRGVEDECKNFGIQPVIHHGDEPESSFFSEQAIITTIDQYLTAFTGAPLSWASHLSHAAAGATLTSYSVFDEVHLLSPYRGLQLLFAMLYLRNRWGLLSTVMTATLPSSVIEYFQEFCGLEK</sequence>
<reference evidence="2 3" key="1">
    <citation type="journal article" date="2013" name="Genome Announc.">
        <title>Draft Genome Sequence of an Anaerobic and Extremophilic Bacterium, Caldanaerobacter yonseiensis, Isolated from a Geothermal Hot Stream.</title>
        <authorList>
            <person name="Lee S.J."/>
            <person name="Lee Y.J."/>
            <person name="Park G.S."/>
            <person name="Kim B.C."/>
            <person name="Lee S.J."/>
            <person name="Shin J.H."/>
            <person name="Lee D.W."/>
        </authorList>
    </citation>
    <scope>NUCLEOTIDE SEQUENCE [LARGE SCALE GENOMIC DNA]</scope>
    <source>
        <strain evidence="2 3">KB-1</strain>
    </source>
</reference>
<dbReference type="GO" id="GO:0016887">
    <property type="term" value="F:ATP hydrolysis activity"/>
    <property type="evidence" value="ECO:0007669"/>
    <property type="project" value="TreeGrafter"/>
</dbReference>
<dbReference type="Pfam" id="PF00270">
    <property type="entry name" value="DEAD"/>
    <property type="match status" value="1"/>
</dbReference>
<dbReference type="EMBL" id="AXDC01000014">
    <property type="protein sequence ID" value="ERM92164.1"/>
    <property type="molecule type" value="Genomic_DNA"/>
</dbReference>
<dbReference type="Gene3D" id="3.40.50.300">
    <property type="entry name" value="P-loop containing nucleotide triphosphate hydrolases"/>
    <property type="match status" value="1"/>
</dbReference>
<dbReference type="PANTHER" id="PTHR47962">
    <property type="entry name" value="ATP-DEPENDENT HELICASE LHR-RELATED-RELATED"/>
    <property type="match status" value="1"/>
</dbReference>
<dbReference type="AlphaFoldDB" id="U5CQT6"/>
<dbReference type="RefSeq" id="WP_022587852.1">
    <property type="nucleotide sequence ID" value="NZ_AXDC01000014.1"/>
</dbReference>
<evidence type="ECO:0000259" key="1">
    <source>
        <dbReference type="PROSITE" id="PS51192"/>
    </source>
</evidence>
<evidence type="ECO:0000313" key="2">
    <source>
        <dbReference type="EMBL" id="ERM92164.1"/>
    </source>
</evidence>
<dbReference type="InterPro" id="IPR014001">
    <property type="entry name" value="Helicase_ATP-bd"/>
</dbReference>